<evidence type="ECO:0000256" key="3">
    <source>
        <dbReference type="ARBA" id="ARBA00023015"/>
    </source>
</evidence>
<comment type="subcellular location">
    <subcellularLocation>
        <location evidence="1">Nucleus</location>
    </subcellularLocation>
</comment>
<accession>A0A7I8VIR3</accession>
<dbReference type="GO" id="GO:0016251">
    <property type="term" value="F:RNA polymerase II general transcription initiation factor activity"/>
    <property type="evidence" value="ECO:0007669"/>
    <property type="project" value="TreeGrafter"/>
</dbReference>
<evidence type="ECO:0000313" key="8">
    <source>
        <dbReference type="EMBL" id="CAD5116101.1"/>
    </source>
</evidence>
<comment type="caution">
    <text evidence="8">The sequence shown here is derived from an EMBL/GenBank/DDBJ whole genome shotgun (WGS) entry which is preliminary data.</text>
</comment>
<dbReference type="AlphaFoldDB" id="A0A7I8VIR3"/>
<feature type="domain" description="TAFII55 protein conserved region" evidence="7">
    <location>
        <begin position="65"/>
        <end position="223"/>
    </location>
</feature>
<dbReference type="Proteomes" id="UP000549394">
    <property type="component" value="Unassembled WGS sequence"/>
</dbReference>
<feature type="region of interest" description="Disordered" evidence="6">
    <location>
        <begin position="1"/>
        <end position="60"/>
    </location>
</feature>
<dbReference type="CDD" id="cd08047">
    <property type="entry name" value="TAF7"/>
    <property type="match status" value="1"/>
</dbReference>
<protein>
    <submittedName>
        <fullName evidence="8">DgyrCDS5027</fullName>
    </submittedName>
</protein>
<dbReference type="EMBL" id="CAJFCJ010000006">
    <property type="protein sequence ID" value="CAD5116101.1"/>
    <property type="molecule type" value="Genomic_DNA"/>
</dbReference>
<gene>
    <name evidence="8" type="ORF">DGYR_LOCUS4756</name>
</gene>
<keyword evidence="4" id="KW-0804">Transcription</keyword>
<evidence type="ECO:0000256" key="5">
    <source>
        <dbReference type="ARBA" id="ARBA00023242"/>
    </source>
</evidence>
<organism evidence="8 9">
    <name type="scientific">Dimorphilus gyrociliatus</name>
    <dbReference type="NCBI Taxonomy" id="2664684"/>
    <lineage>
        <taxon>Eukaryota</taxon>
        <taxon>Metazoa</taxon>
        <taxon>Spiralia</taxon>
        <taxon>Lophotrochozoa</taxon>
        <taxon>Annelida</taxon>
        <taxon>Polychaeta</taxon>
        <taxon>Polychaeta incertae sedis</taxon>
        <taxon>Dinophilidae</taxon>
        <taxon>Dimorphilus</taxon>
    </lineage>
</organism>
<evidence type="ECO:0000256" key="4">
    <source>
        <dbReference type="ARBA" id="ARBA00023163"/>
    </source>
</evidence>
<dbReference type="PANTHER" id="PTHR12228:SF0">
    <property type="entry name" value="TATA-BOX BINDING PROTEIN ASSOCIATED FACTOR 7"/>
    <property type="match status" value="1"/>
</dbReference>
<evidence type="ECO:0000259" key="7">
    <source>
        <dbReference type="SMART" id="SM01370"/>
    </source>
</evidence>
<evidence type="ECO:0000256" key="6">
    <source>
        <dbReference type="SAM" id="MobiDB-lite"/>
    </source>
</evidence>
<evidence type="ECO:0000256" key="2">
    <source>
        <dbReference type="ARBA" id="ARBA00009368"/>
    </source>
</evidence>
<reference evidence="8 9" key="1">
    <citation type="submission" date="2020-08" db="EMBL/GenBank/DDBJ databases">
        <authorList>
            <person name="Hejnol A."/>
        </authorList>
    </citation>
    <scope>NUCLEOTIDE SEQUENCE [LARGE SCALE GENOMIC DNA]</scope>
</reference>
<name>A0A7I8VIR3_9ANNE</name>
<comment type="similarity">
    <text evidence="2">Belongs to the TAF7 family.</text>
</comment>
<dbReference type="InterPro" id="IPR037817">
    <property type="entry name" value="TAF7"/>
</dbReference>
<evidence type="ECO:0000313" key="9">
    <source>
        <dbReference type="Proteomes" id="UP000549394"/>
    </source>
</evidence>
<dbReference type="PANTHER" id="PTHR12228">
    <property type="entry name" value="TRANSCRIPTION INITIATION FACTOR TFIID 55 KD SUBUNIT-RELATED"/>
    <property type="match status" value="1"/>
</dbReference>
<keyword evidence="3" id="KW-0805">Transcription regulation</keyword>
<sequence length="355" mass="40138">MSKKVKTPRYSQPKVSKGPKPAFKSSGAKYKSNYGGSSSQKMDGRGPMGRPPVQNKVKKEETADLEQQFILRLPPGPAMALRHDVQSGAQNLKDKLSIELPHDRRKGYVRFGGDVYNAKLMDLPCILESWKTLDNKTLYKTADICQMLTCSFIASDSDDEMDTADKRKQREKKYIYNHGLTPPLKNVRKKRFRRTTKKKVHQEAPDIEREVKRLLRADSDAIDIKWEVVYETDTEHETTGASGQIGETELFGGAISSDDDEEEAPEAEIDFDSSRLSTIGEQSQDGSDVMPDLDARLLSIQKELTLLLKEKEKKQNLLSLAIGDDKQKIAGEILQIEQEESEKKKECEILDSMRL</sequence>
<proteinExistence type="inferred from homology"/>
<dbReference type="Pfam" id="PF04658">
    <property type="entry name" value="TAFII55_N"/>
    <property type="match status" value="1"/>
</dbReference>
<evidence type="ECO:0000256" key="1">
    <source>
        <dbReference type="ARBA" id="ARBA00004123"/>
    </source>
</evidence>
<dbReference type="InterPro" id="IPR006751">
    <property type="entry name" value="TAFII55_prot_cons_reg"/>
</dbReference>
<dbReference type="GO" id="GO:0005669">
    <property type="term" value="C:transcription factor TFIID complex"/>
    <property type="evidence" value="ECO:0007669"/>
    <property type="project" value="InterPro"/>
</dbReference>
<keyword evidence="5" id="KW-0539">Nucleus</keyword>
<keyword evidence="9" id="KW-1185">Reference proteome</keyword>
<dbReference type="SMART" id="SM01370">
    <property type="entry name" value="TAFII55_N"/>
    <property type="match status" value="1"/>
</dbReference>
<dbReference type="OrthoDB" id="153872at2759"/>
<dbReference type="GO" id="GO:0051123">
    <property type="term" value="P:RNA polymerase II preinitiation complex assembly"/>
    <property type="evidence" value="ECO:0007669"/>
    <property type="project" value="TreeGrafter"/>
</dbReference>